<dbReference type="EMBL" id="CP000271">
    <property type="protein sequence ID" value="ABE34398.1"/>
    <property type="molecule type" value="Genomic_DNA"/>
</dbReference>
<reference evidence="1 2" key="1">
    <citation type="journal article" date="2006" name="Proc. Natl. Acad. Sci. U.S.A.">
        <title>Burkholderia xenovorans LB400 harbors a multi-replicon, 9.73-Mbp genome shaped for versatility.</title>
        <authorList>
            <person name="Chain P.S."/>
            <person name="Denef V.J."/>
            <person name="Konstantinidis K.T."/>
            <person name="Vergez L.M."/>
            <person name="Agullo L."/>
            <person name="Reyes V.L."/>
            <person name="Hauser L."/>
            <person name="Cordova M."/>
            <person name="Gomez L."/>
            <person name="Gonzalez M."/>
            <person name="Land M."/>
            <person name="Lao V."/>
            <person name="Larimer F."/>
            <person name="LiPuma J.J."/>
            <person name="Mahenthiralingam E."/>
            <person name="Malfatti S.A."/>
            <person name="Marx C.J."/>
            <person name="Parnell J.J."/>
            <person name="Ramette A."/>
            <person name="Richardson P."/>
            <person name="Seeger M."/>
            <person name="Smith D."/>
            <person name="Spilker T."/>
            <person name="Sul W.J."/>
            <person name="Tsoi T.V."/>
            <person name="Ulrich L.E."/>
            <person name="Zhulin I.B."/>
            <person name="Tiedje J.M."/>
        </authorList>
    </citation>
    <scope>NUCLEOTIDE SEQUENCE [LARGE SCALE GENOMIC DNA]</scope>
    <source>
        <strain evidence="1 2">LB400</strain>
    </source>
</reference>
<sequence>MSWCRQCCCRSAHDKAAAAVKEPIVMYMQSTVWRKGAPAAVVAGWVRIRIPSPGSTGGGSVRADKALARMIRIGEARFQQS</sequence>
<accession>Q13NE1</accession>
<protein>
    <submittedName>
        <fullName evidence="1">Uncharacterized protein</fullName>
    </submittedName>
</protein>
<gene>
    <name evidence="1" type="ORF">Bxe_B1566</name>
</gene>
<evidence type="ECO:0000313" key="2">
    <source>
        <dbReference type="Proteomes" id="UP000001817"/>
    </source>
</evidence>
<evidence type="ECO:0000313" key="1">
    <source>
        <dbReference type="EMBL" id="ABE34398.1"/>
    </source>
</evidence>
<keyword evidence="2" id="KW-1185">Reference proteome</keyword>
<dbReference type="STRING" id="266265.Bxe_B1566"/>
<name>Q13NE1_PARXL</name>
<organism evidence="1 2">
    <name type="scientific">Paraburkholderia xenovorans (strain LB400)</name>
    <dbReference type="NCBI Taxonomy" id="266265"/>
    <lineage>
        <taxon>Bacteria</taxon>
        <taxon>Pseudomonadati</taxon>
        <taxon>Pseudomonadota</taxon>
        <taxon>Betaproteobacteria</taxon>
        <taxon>Burkholderiales</taxon>
        <taxon>Burkholderiaceae</taxon>
        <taxon>Paraburkholderia</taxon>
    </lineage>
</organism>
<dbReference type="KEGG" id="bxe:Bxe_B1566"/>
<proteinExistence type="predicted"/>
<dbReference type="AlphaFoldDB" id="Q13NE1"/>
<dbReference type="Proteomes" id="UP000001817">
    <property type="component" value="Chromosome 2"/>
</dbReference>